<organism evidence="2 3">
    <name type="scientific">Anaeromyxobacter paludicola</name>
    <dbReference type="NCBI Taxonomy" id="2918171"/>
    <lineage>
        <taxon>Bacteria</taxon>
        <taxon>Pseudomonadati</taxon>
        <taxon>Myxococcota</taxon>
        <taxon>Myxococcia</taxon>
        <taxon>Myxococcales</taxon>
        <taxon>Cystobacterineae</taxon>
        <taxon>Anaeromyxobacteraceae</taxon>
        <taxon>Anaeromyxobacter</taxon>
    </lineage>
</organism>
<sequence>MTQKSARLAALLVIASGCAHRVLERPPPLDLRDRQRAEAAACWSGKLPYWLDDAALADAAQRDGREGDASRANESFEPGTAMRAASPPPLGRAGTGGRHQSALLSERREFQDRCALLRAEQPRLR</sequence>
<feature type="compositionally biased region" description="Basic and acidic residues" evidence="1">
    <location>
        <begin position="60"/>
        <end position="71"/>
    </location>
</feature>
<name>A0ABN6N5B0_9BACT</name>
<dbReference type="PROSITE" id="PS51257">
    <property type="entry name" value="PROKAR_LIPOPROTEIN"/>
    <property type="match status" value="1"/>
</dbReference>
<gene>
    <name evidence="2" type="ORF">AMPC_13190</name>
</gene>
<protein>
    <recommendedName>
        <fullName evidence="4">Lipoprotein</fullName>
    </recommendedName>
</protein>
<reference evidence="3" key="1">
    <citation type="journal article" date="2022" name="Int. J. Syst. Evol. Microbiol.">
        <title>Anaeromyxobacter oryzae sp. nov., Anaeromyxobacter diazotrophicus sp. nov. and Anaeromyxobacter paludicola sp. nov., isolated from paddy soils.</title>
        <authorList>
            <person name="Itoh H."/>
            <person name="Xu Z."/>
            <person name="Mise K."/>
            <person name="Masuda Y."/>
            <person name="Ushijima N."/>
            <person name="Hayakawa C."/>
            <person name="Shiratori Y."/>
            <person name="Senoo K."/>
        </authorList>
    </citation>
    <scope>NUCLEOTIDE SEQUENCE [LARGE SCALE GENOMIC DNA]</scope>
    <source>
        <strain evidence="3">Red630</strain>
    </source>
</reference>
<dbReference type="EMBL" id="AP025592">
    <property type="protein sequence ID" value="BDG08206.1"/>
    <property type="molecule type" value="Genomic_DNA"/>
</dbReference>
<dbReference type="Proteomes" id="UP001162734">
    <property type="component" value="Chromosome"/>
</dbReference>
<evidence type="ECO:0008006" key="4">
    <source>
        <dbReference type="Google" id="ProtNLM"/>
    </source>
</evidence>
<feature type="region of interest" description="Disordered" evidence="1">
    <location>
        <begin position="60"/>
        <end position="106"/>
    </location>
</feature>
<evidence type="ECO:0000313" key="3">
    <source>
        <dbReference type="Proteomes" id="UP001162734"/>
    </source>
</evidence>
<accession>A0ABN6N5B0</accession>
<evidence type="ECO:0000313" key="2">
    <source>
        <dbReference type="EMBL" id="BDG08206.1"/>
    </source>
</evidence>
<dbReference type="RefSeq" id="WP_248345386.1">
    <property type="nucleotide sequence ID" value="NZ_AP025592.1"/>
</dbReference>
<proteinExistence type="predicted"/>
<keyword evidence="3" id="KW-1185">Reference proteome</keyword>
<evidence type="ECO:0000256" key="1">
    <source>
        <dbReference type="SAM" id="MobiDB-lite"/>
    </source>
</evidence>